<dbReference type="EMBL" id="JBALHR010000004">
    <property type="protein sequence ID" value="MEH7828153.1"/>
    <property type="molecule type" value="Genomic_DNA"/>
</dbReference>
<name>A0ABU8BTY6_9RHOB</name>
<feature type="compositionally biased region" description="Basic residues" evidence="1">
    <location>
        <begin position="9"/>
        <end position="18"/>
    </location>
</feature>
<evidence type="ECO:0008006" key="4">
    <source>
        <dbReference type="Google" id="ProtNLM"/>
    </source>
</evidence>
<reference evidence="2" key="1">
    <citation type="submission" date="2024-02" db="EMBL/GenBank/DDBJ databases">
        <title>Genome sequences of strain Gemmobacter sp. JM10B15.</title>
        <authorList>
            <person name="Zhang M."/>
        </authorList>
    </citation>
    <scope>NUCLEOTIDE SEQUENCE</scope>
    <source>
        <strain evidence="2">JM10B15</strain>
    </source>
</reference>
<dbReference type="Proteomes" id="UP001431963">
    <property type="component" value="Unassembled WGS sequence"/>
</dbReference>
<protein>
    <recommendedName>
        <fullName evidence="4">PilZ domain-containing protein</fullName>
    </recommendedName>
</protein>
<feature type="compositionally biased region" description="Low complexity" evidence="1">
    <location>
        <begin position="30"/>
        <end position="40"/>
    </location>
</feature>
<feature type="region of interest" description="Disordered" evidence="1">
    <location>
        <begin position="1"/>
        <end position="60"/>
    </location>
</feature>
<comment type="caution">
    <text evidence="2">The sequence shown here is derived from an EMBL/GenBank/DDBJ whole genome shotgun (WGS) entry which is preliminary data.</text>
</comment>
<sequence length="202" mass="21322">MGKTSPARKTGKPRRGRKFCGGLSPPGPAPVTVGGASPVASAGLGETPTPDGQRGQSGLRARRAAPILAATLISEAPMQHLFRPVLHKARLQDLALHVGRSGLCLNDPCQLQTEPATGLMVHALIDRPFLGLIPRRTRVRLGCLGPRAKAYLAPHLETGARLRLRIVGLTPEHLAGPEGPEISVSVWSDQLLPAPSGQGHMR</sequence>
<accession>A0ABU8BTY6</accession>
<keyword evidence="3" id="KW-1185">Reference proteome</keyword>
<evidence type="ECO:0000313" key="3">
    <source>
        <dbReference type="Proteomes" id="UP001431963"/>
    </source>
</evidence>
<evidence type="ECO:0000256" key="1">
    <source>
        <dbReference type="SAM" id="MobiDB-lite"/>
    </source>
</evidence>
<gene>
    <name evidence="2" type="ORF">V6590_08325</name>
</gene>
<evidence type="ECO:0000313" key="2">
    <source>
        <dbReference type="EMBL" id="MEH7828153.1"/>
    </source>
</evidence>
<proteinExistence type="predicted"/>
<organism evidence="2 3">
    <name type="scientific">Gemmobacter denitrificans</name>
    <dbReference type="NCBI Taxonomy" id="3123040"/>
    <lineage>
        <taxon>Bacteria</taxon>
        <taxon>Pseudomonadati</taxon>
        <taxon>Pseudomonadota</taxon>
        <taxon>Alphaproteobacteria</taxon>
        <taxon>Rhodobacterales</taxon>
        <taxon>Paracoccaceae</taxon>
        <taxon>Gemmobacter</taxon>
    </lineage>
</organism>